<dbReference type="EMBL" id="RXNT01000001">
    <property type="protein sequence ID" value="RTR36358.1"/>
    <property type="molecule type" value="Genomic_DNA"/>
</dbReference>
<sequence>MQIQFPTSFKTNTLTNSSSFNVGDVLQVNIKDKMNGQNAIVSAKGTDTMVKFESEVPNESKVSVEITGKSAEGVITVKVVDPNTAQVPATQKKQSLEGKLEEIIRSFTAKGIPVTKENIASIRKYLTNGEGTAEEKQKTLQAMAQKQIPISDATIKSVHEALYGNKVSTTLDTLLNMLKSSFGMEVDQTNVHPKSEIGKTTQFLDVQLDDADLNELIKSQLTKKLSESVAGEVNEEESLEFAKSQNEIKNTHFEQTNSSQLKHPHNQDSEVNHTPLEEMNKETISQTSVDEPNLANIEADLTMGDFPSIKSDSIKLIVTEITKKMSQMAIDFKGLKQDITRNLDNVNKMLENRTMPPQANIKQVLESTIHKLDNAILKGDFLLYTDMATEKKLLTASSQLSDAKKLLAKGEASEANKIVKEVKSMMEQLEFKPSDVKMKHFVMSKFGLEDSAPIKQLTNSIEKVVQPFPNNEVTPRHMYEAISKLGLSNEREVAYSLLSKAGIPANEQQADNIKNILLKMMKSDDLKTQHKQQVEEAVNSISGQQLLSKQSSTGEQSLFFQMPYMVDKQVENIKIYVNSRNEGDKLDWENCSIYFVLQTKKLGEVGVLMSSSEKNVSLTFKSDKDSLSDKVAGFTEISQERFKEIGYNLNQMKVRPLEEQNEVVAQENTTVQSKPIENENKGYDITV</sequence>
<protein>
    <recommendedName>
        <fullName evidence="3">Flagellar hook-length control protein FliK</fullName>
    </recommendedName>
</protein>
<accession>A0A431WL70</accession>
<dbReference type="Proteomes" id="UP000271374">
    <property type="component" value="Unassembled WGS sequence"/>
</dbReference>
<evidence type="ECO:0000313" key="1">
    <source>
        <dbReference type="EMBL" id="RTR36358.1"/>
    </source>
</evidence>
<keyword evidence="2" id="KW-1185">Reference proteome</keyword>
<name>A0A431WL70_9BACI</name>
<reference evidence="1 2" key="1">
    <citation type="submission" date="2018-12" db="EMBL/GenBank/DDBJ databases">
        <title>Bacillus yapensis draft genome sequence.</title>
        <authorList>
            <person name="Yu L."/>
            <person name="Xu X."/>
            <person name="Tang X."/>
        </authorList>
    </citation>
    <scope>NUCLEOTIDE SEQUENCE [LARGE SCALE GENOMIC DNA]</scope>
    <source>
        <strain evidence="1 2">XXST-01</strain>
    </source>
</reference>
<proteinExistence type="predicted"/>
<comment type="caution">
    <text evidence="1">The sequence shown here is derived from an EMBL/GenBank/DDBJ whole genome shotgun (WGS) entry which is preliminary data.</text>
</comment>
<organism evidence="1 2">
    <name type="scientific">Bacillus yapensis</name>
    <dbReference type="NCBI Taxonomy" id="2492960"/>
    <lineage>
        <taxon>Bacteria</taxon>
        <taxon>Bacillati</taxon>
        <taxon>Bacillota</taxon>
        <taxon>Bacilli</taxon>
        <taxon>Bacillales</taxon>
        <taxon>Bacillaceae</taxon>
        <taxon>Bacillus</taxon>
    </lineage>
</organism>
<dbReference type="AlphaFoldDB" id="A0A431WL70"/>
<dbReference type="OrthoDB" id="2351076at2"/>
<evidence type="ECO:0000313" key="2">
    <source>
        <dbReference type="Proteomes" id="UP000271374"/>
    </source>
</evidence>
<gene>
    <name evidence="1" type="ORF">EKG37_02030</name>
</gene>
<dbReference type="RefSeq" id="WP_126405630.1">
    <property type="nucleotide sequence ID" value="NZ_RXNT01000001.1"/>
</dbReference>
<evidence type="ECO:0008006" key="3">
    <source>
        <dbReference type="Google" id="ProtNLM"/>
    </source>
</evidence>